<dbReference type="SUPFAM" id="SSF53474">
    <property type="entry name" value="alpha/beta-Hydrolases"/>
    <property type="match status" value="1"/>
</dbReference>
<keyword evidence="3 7" id="KW-0645">Protease</keyword>
<evidence type="ECO:0000313" key="8">
    <source>
        <dbReference type="EMBL" id="KAK1739508.1"/>
    </source>
</evidence>
<evidence type="ECO:0000256" key="1">
    <source>
        <dbReference type="ARBA" id="ARBA00009431"/>
    </source>
</evidence>
<protein>
    <recommendedName>
        <fullName evidence="7">Carboxypeptidase</fullName>
        <ecNumber evidence="7">3.4.16.-</ecNumber>
    </recommendedName>
</protein>
<dbReference type="AlphaFoldDB" id="A0AAD8Y4N8"/>
<dbReference type="PANTHER" id="PTHR11802">
    <property type="entry name" value="SERINE PROTEASE FAMILY S10 SERINE CARBOXYPEPTIDASE"/>
    <property type="match status" value="1"/>
</dbReference>
<keyword evidence="9" id="KW-1185">Reference proteome</keyword>
<organism evidence="8 9">
    <name type="scientific">Skeletonema marinoi</name>
    <dbReference type="NCBI Taxonomy" id="267567"/>
    <lineage>
        <taxon>Eukaryota</taxon>
        <taxon>Sar</taxon>
        <taxon>Stramenopiles</taxon>
        <taxon>Ochrophyta</taxon>
        <taxon>Bacillariophyta</taxon>
        <taxon>Coscinodiscophyceae</taxon>
        <taxon>Thalassiosirophycidae</taxon>
        <taxon>Thalassiosirales</taxon>
        <taxon>Skeletonemataceae</taxon>
        <taxon>Skeletonema</taxon>
        <taxon>Skeletonema marinoi-dohrnii complex</taxon>
    </lineage>
</organism>
<evidence type="ECO:0000256" key="4">
    <source>
        <dbReference type="ARBA" id="ARBA00022729"/>
    </source>
</evidence>
<dbReference type="GO" id="GO:0006508">
    <property type="term" value="P:proteolysis"/>
    <property type="evidence" value="ECO:0007669"/>
    <property type="project" value="UniProtKB-KW"/>
</dbReference>
<keyword evidence="6" id="KW-0325">Glycoprotein</keyword>
<dbReference type="Gene3D" id="3.40.50.1820">
    <property type="entry name" value="alpha/beta hydrolase"/>
    <property type="match status" value="1"/>
</dbReference>
<dbReference type="InterPro" id="IPR018202">
    <property type="entry name" value="Ser_caboxypep_ser_AS"/>
</dbReference>
<dbReference type="InterPro" id="IPR001563">
    <property type="entry name" value="Peptidase_S10"/>
</dbReference>
<dbReference type="PROSITE" id="PS00131">
    <property type="entry name" value="CARBOXYPEPT_SER_SER"/>
    <property type="match status" value="1"/>
</dbReference>
<gene>
    <name evidence="8" type="ORF">QTG54_010051</name>
</gene>
<keyword evidence="5 7" id="KW-0378">Hydrolase</keyword>
<evidence type="ECO:0000256" key="7">
    <source>
        <dbReference type="RuleBase" id="RU361156"/>
    </source>
</evidence>
<keyword evidence="2 7" id="KW-0121">Carboxypeptidase</keyword>
<dbReference type="InterPro" id="IPR033124">
    <property type="entry name" value="Ser_caboxypep_his_AS"/>
</dbReference>
<accession>A0AAD8Y4N8</accession>
<dbReference type="EC" id="3.4.16.-" evidence="7"/>
<dbReference type="EMBL" id="JATAAI010000018">
    <property type="protein sequence ID" value="KAK1739508.1"/>
    <property type="molecule type" value="Genomic_DNA"/>
</dbReference>
<proteinExistence type="inferred from homology"/>
<comment type="similarity">
    <text evidence="1 7">Belongs to the peptidase S10 family.</text>
</comment>
<dbReference type="InterPro" id="IPR029058">
    <property type="entry name" value="AB_hydrolase_fold"/>
</dbReference>
<evidence type="ECO:0000256" key="6">
    <source>
        <dbReference type="ARBA" id="ARBA00023180"/>
    </source>
</evidence>
<reference evidence="8" key="1">
    <citation type="submission" date="2023-06" db="EMBL/GenBank/DDBJ databases">
        <title>Survivors Of The Sea: Transcriptome response of Skeletonema marinoi to long-term dormancy.</title>
        <authorList>
            <person name="Pinder M.I.M."/>
            <person name="Kourtchenko O."/>
            <person name="Robertson E.K."/>
            <person name="Larsson T."/>
            <person name="Maumus F."/>
            <person name="Osuna-Cruz C.M."/>
            <person name="Vancaester E."/>
            <person name="Stenow R."/>
            <person name="Vandepoele K."/>
            <person name="Ploug H."/>
            <person name="Bruchert V."/>
            <person name="Godhe A."/>
            <person name="Topel M."/>
        </authorList>
    </citation>
    <scope>NUCLEOTIDE SEQUENCE</scope>
    <source>
        <strain evidence="8">R05AC</strain>
    </source>
</reference>
<dbReference type="GO" id="GO:0004185">
    <property type="term" value="F:serine-type carboxypeptidase activity"/>
    <property type="evidence" value="ECO:0007669"/>
    <property type="project" value="UniProtKB-UniRule"/>
</dbReference>
<keyword evidence="4" id="KW-0732">Signal</keyword>
<comment type="caution">
    <text evidence="8">The sequence shown here is derived from an EMBL/GenBank/DDBJ whole genome shotgun (WGS) entry which is preliminary data.</text>
</comment>
<dbReference type="PROSITE" id="PS00560">
    <property type="entry name" value="CARBOXYPEPT_SER_HIS"/>
    <property type="match status" value="1"/>
</dbReference>
<evidence type="ECO:0000256" key="2">
    <source>
        <dbReference type="ARBA" id="ARBA00022645"/>
    </source>
</evidence>
<sequence>MISEDAYYFLQAFFKSDEGKKYKDSPLFIVGESYGGHYAPAIAHRIWLGNKNVKEGLEKLNLAGVAVGNGLTDPEVQYQHYSEMAFKNSHNIKVISETAYETMKKAEPMCTKGIAKCNSGDSTIDQFACQAAFIYCAKALTGPFFATGLNPYDIRKQCGDNPLCYDFSHVEKFMNADATKKALHVDGHSSSWKTCNNVINQQFHVDEMKDFAPYVADLLNDGIPALIYAGDVDFICNYLGNRAWTLNLEWSHKAEFNAAEEKDWNNGAGLARTANGLTFLQVYDAGHMVPTDQPEHALTMITQFLNGEEF</sequence>
<evidence type="ECO:0000256" key="5">
    <source>
        <dbReference type="ARBA" id="ARBA00022801"/>
    </source>
</evidence>
<evidence type="ECO:0000256" key="3">
    <source>
        <dbReference type="ARBA" id="ARBA00022670"/>
    </source>
</evidence>
<name>A0AAD8Y4N8_9STRA</name>
<evidence type="ECO:0000313" key="9">
    <source>
        <dbReference type="Proteomes" id="UP001224775"/>
    </source>
</evidence>
<dbReference type="Pfam" id="PF00450">
    <property type="entry name" value="Peptidase_S10"/>
    <property type="match status" value="1"/>
</dbReference>
<dbReference type="PRINTS" id="PR00724">
    <property type="entry name" value="CRBOXYPTASEC"/>
</dbReference>
<dbReference type="PANTHER" id="PTHR11802:SF113">
    <property type="entry name" value="SERINE CARBOXYPEPTIDASE CTSA-4.1"/>
    <property type="match status" value="1"/>
</dbReference>
<dbReference type="Proteomes" id="UP001224775">
    <property type="component" value="Unassembled WGS sequence"/>
</dbReference>